<organism evidence="1 2">
    <name type="scientific">Hoeflea poritis</name>
    <dbReference type="NCBI Taxonomy" id="2993659"/>
    <lineage>
        <taxon>Bacteria</taxon>
        <taxon>Pseudomonadati</taxon>
        <taxon>Pseudomonadota</taxon>
        <taxon>Alphaproteobacteria</taxon>
        <taxon>Hyphomicrobiales</taxon>
        <taxon>Rhizobiaceae</taxon>
        <taxon>Hoeflea</taxon>
    </lineage>
</organism>
<keyword evidence="2" id="KW-1185">Reference proteome</keyword>
<sequence length="138" mass="14941">MANRYEKAELLAALWRLGVDGDERIPTSHGVLDRALKASLADLPEALKSDLTFRVTGVGLRCFELPSILLAAQEAEFTTEPNPTYLSSVVNLDEDRARQIVVGHGLSTKEAQRIGALLRHNAATARKSSEDISDVSAA</sequence>
<reference evidence="1" key="1">
    <citation type="submission" date="2022-11" db="EMBL/GenBank/DDBJ databases">
        <title>Hoeflea poritis sp. nov., isolated from scleractinian coral Porites lutea.</title>
        <authorList>
            <person name="Zhang G."/>
            <person name="Wei Q."/>
            <person name="Cai L."/>
        </authorList>
    </citation>
    <scope>NUCLEOTIDE SEQUENCE</scope>
    <source>
        <strain evidence="1">E7-10</strain>
    </source>
</reference>
<comment type="caution">
    <text evidence="1">The sequence shown here is derived from an EMBL/GenBank/DDBJ whole genome shotgun (WGS) entry which is preliminary data.</text>
</comment>
<dbReference type="Proteomes" id="UP001148313">
    <property type="component" value="Unassembled WGS sequence"/>
</dbReference>
<proteinExistence type="predicted"/>
<dbReference type="RefSeq" id="WP_271089074.1">
    <property type="nucleotide sequence ID" value="NZ_JAPJZH010000004.1"/>
</dbReference>
<evidence type="ECO:0008006" key="3">
    <source>
        <dbReference type="Google" id="ProtNLM"/>
    </source>
</evidence>
<accession>A0ABT4VL58</accession>
<protein>
    <recommendedName>
        <fullName evidence="3">Transcriptional regulator</fullName>
    </recommendedName>
</protein>
<evidence type="ECO:0000313" key="2">
    <source>
        <dbReference type="Proteomes" id="UP001148313"/>
    </source>
</evidence>
<dbReference type="EMBL" id="JAPJZH010000004">
    <property type="protein sequence ID" value="MDA4845450.1"/>
    <property type="molecule type" value="Genomic_DNA"/>
</dbReference>
<name>A0ABT4VL58_9HYPH</name>
<evidence type="ECO:0000313" key="1">
    <source>
        <dbReference type="EMBL" id="MDA4845450.1"/>
    </source>
</evidence>
<gene>
    <name evidence="1" type="ORF">OOZ53_08825</name>
</gene>